<organism evidence="2 3">
    <name type="scientific">Chrysochromulina tobinii</name>
    <dbReference type="NCBI Taxonomy" id="1460289"/>
    <lineage>
        <taxon>Eukaryota</taxon>
        <taxon>Haptista</taxon>
        <taxon>Haptophyta</taxon>
        <taxon>Prymnesiophyceae</taxon>
        <taxon>Prymnesiales</taxon>
        <taxon>Chrysochromulinaceae</taxon>
        <taxon>Chrysochromulina</taxon>
    </lineage>
</organism>
<dbReference type="EMBL" id="JWZX01003247">
    <property type="protein sequence ID" value="KOO22820.1"/>
    <property type="molecule type" value="Genomic_DNA"/>
</dbReference>
<gene>
    <name evidence="2" type="ORF">Ctob_002170</name>
</gene>
<evidence type="ECO:0000256" key="1">
    <source>
        <dbReference type="SAM" id="MobiDB-lite"/>
    </source>
</evidence>
<dbReference type="Proteomes" id="UP000037460">
    <property type="component" value="Unassembled WGS sequence"/>
</dbReference>
<name>A0A0M0J8L2_9EUKA</name>
<reference evidence="3" key="1">
    <citation type="journal article" date="2015" name="PLoS Genet.">
        <title>Genome Sequence and Transcriptome Analyses of Chrysochromulina tobin: Metabolic Tools for Enhanced Algal Fitness in the Prominent Order Prymnesiales (Haptophyceae).</title>
        <authorList>
            <person name="Hovde B.T."/>
            <person name="Deodato C.R."/>
            <person name="Hunsperger H.M."/>
            <person name="Ryken S.A."/>
            <person name="Yost W."/>
            <person name="Jha R.K."/>
            <person name="Patterson J."/>
            <person name="Monnat R.J. Jr."/>
            <person name="Barlow S.B."/>
            <person name="Starkenburg S.R."/>
            <person name="Cattolico R.A."/>
        </authorList>
    </citation>
    <scope>NUCLEOTIDE SEQUENCE</scope>
    <source>
        <strain evidence="3">CCMP291</strain>
    </source>
</reference>
<keyword evidence="3" id="KW-1185">Reference proteome</keyword>
<accession>A0A0M0J8L2</accession>
<comment type="caution">
    <text evidence="2">The sequence shown here is derived from an EMBL/GenBank/DDBJ whole genome shotgun (WGS) entry which is preliminary data.</text>
</comment>
<protein>
    <submittedName>
        <fullName evidence="2">Uncharacterized protein</fullName>
    </submittedName>
</protein>
<sequence length="118" mass="13329">MLFAPLPDYLLETIEHYFRQLERSSGSPAPKMQRRINLNEEDLPKYLAHVTTAAVRAWHEPEMSREQTEAFLLREADDFGNEVGRVAESIAALHVEPPSPAAAPEGNASESWPEMIRT</sequence>
<feature type="region of interest" description="Disordered" evidence="1">
    <location>
        <begin position="96"/>
        <end position="118"/>
    </location>
</feature>
<evidence type="ECO:0000313" key="2">
    <source>
        <dbReference type="EMBL" id="KOO22820.1"/>
    </source>
</evidence>
<evidence type="ECO:0000313" key="3">
    <source>
        <dbReference type="Proteomes" id="UP000037460"/>
    </source>
</evidence>
<dbReference type="AlphaFoldDB" id="A0A0M0J8L2"/>
<proteinExistence type="predicted"/>